<protein>
    <submittedName>
        <fullName evidence="2">Uncharacterized protein</fullName>
    </submittedName>
</protein>
<comment type="caution">
    <text evidence="2">The sequence shown here is derived from an EMBL/GenBank/DDBJ whole genome shotgun (WGS) entry which is preliminary data.</text>
</comment>
<keyword evidence="3" id="KW-1185">Reference proteome</keyword>
<dbReference type="EMBL" id="JMCB01000035">
    <property type="protein sequence ID" value="KFE58519.1"/>
    <property type="molecule type" value="Genomic_DNA"/>
</dbReference>
<dbReference type="RefSeq" id="WP_157232510.1">
    <property type="nucleotide sequence ID" value="NZ_JMCB01000035.1"/>
</dbReference>
<evidence type="ECO:0000313" key="3">
    <source>
        <dbReference type="Proteomes" id="UP000028725"/>
    </source>
</evidence>
<organism evidence="2 3">
    <name type="scientific">Hyalangium minutum</name>
    <dbReference type="NCBI Taxonomy" id="394096"/>
    <lineage>
        <taxon>Bacteria</taxon>
        <taxon>Pseudomonadati</taxon>
        <taxon>Myxococcota</taxon>
        <taxon>Myxococcia</taxon>
        <taxon>Myxococcales</taxon>
        <taxon>Cystobacterineae</taxon>
        <taxon>Archangiaceae</taxon>
        <taxon>Hyalangium</taxon>
    </lineage>
</organism>
<sequence>MGDLLPMRDLAFEKKGIEHPSRTYVRLNGAGEVECIAIEGQGGDKTLIYFEHLPALPAELTSFESQPGQ</sequence>
<dbReference type="EMBL" id="JMCB01000037">
    <property type="protein sequence ID" value="KFE58505.1"/>
    <property type="molecule type" value="Genomic_DNA"/>
</dbReference>
<accession>A0A085VSV6</accession>
<gene>
    <name evidence="2" type="ORF">DB31_6240</name>
    <name evidence="1" type="ORF">DB31_6268</name>
</gene>
<evidence type="ECO:0000313" key="2">
    <source>
        <dbReference type="EMBL" id="KFE58519.1"/>
    </source>
</evidence>
<dbReference type="AlphaFoldDB" id="A0A085VSV6"/>
<name>A0A085VSV6_9BACT</name>
<proteinExistence type="predicted"/>
<evidence type="ECO:0000313" key="1">
    <source>
        <dbReference type="EMBL" id="KFE58505.1"/>
    </source>
</evidence>
<dbReference type="Proteomes" id="UP000028725">
    <property type="component" value="Unassembled WGS sequence"/>
</dbReference>
<reference evidence="2 3" key="1">
    <citation type="submission" date="2014-04" db="EMBL/GenBank/DDBJ databases">
        <title>Genome assembly of Hyalangium minutum DSM 14724.</title>
        <authorList>
            <person name="Sharma G."/>
            <person name="Subramanian S."/>
        </authorList>
    </citation>
    <scope>NUCLEOTIDE SEQUENCE [LARGE SCALE GENOMIC DNA]</scope>
    <source>
        <strain evidence="2 3">DSM 14724</strain>
    </source>
</reference>